<feature type="region of interest" description="Disordered" evidence="1">
    <location>
        <begin position="411"/>
        <end position="442"/>
    </location>
</feature>
<evidence type="ECO:0000256" key="1">
    <source>
        <dbReference type="SAM" id="MobiDB-lite"/>
    </source>
</evidence>
<dbReference type="RefSeq" id="WP_184350177.1">
    <property type="nucleotide sequence ID" value="NZ_JACHJH010000004.1"/>
</dbReference>
<name>A0A7W7PKL7_9ACTN</name>
<feature type="domain" description="BACON" evidence="2">
    <location>
        <begin position="510"/>
        <end position="574"/>
    </location>
</feature>
<dbReference type="InterPro" id="IPR024361">
    <property type="entry name" value="BACON"/>
</dbReference>
<dbReference type="Pfam" id="PF19190">
    <property type="entry name" value="BACON_2"/>
    <property type="match status" value="1"/>
</dbReference>
<keyword evidence="3" id="KW-0804">Transcription</keyword>
<dbReference type="EMBL" id="JACHJH010000004">
    <property type="protein sequence ID" value="MBB4894396.1"/>
    <property type="molecule type" value="Genomic_DNA"/>
</dbReference>
<evidence type="ECO:0000259" key="2">
    <source>
        <dbReference type="Pfam" id="PF19190"/>
    </source>
</evidence>
<feature type="region of interest" description="Disordered" evidence="1">
    <location>
        <begin position="1"/>
        <end position="105"/>
    </location>
</feature>
<protein>
    <submittedName>
        <fullName evidence="3">DNA-directed RNA polymerase specialized sigma24 family protein</fullName>
    </submittedName>
</protein>
<feature type="compositionally biased region" description="Polar residues" evidence="1">
    <location>
        <begin position="39"/>
        <end position="58"/>
    </location>
</feature>
<keyword evidence="3" id="KW-0240">DNA-directed RNA polymerase</keyword>
<dbReference type="AlphaFoldDB" id="A0A7W7PKL7"/>
<keyword evidence="4" id="KW-1185">Reference proteome</keyword>
<dbReference type="Proteomes" id="UP000556084">
    <property type="component" value="Unassembled WGS sequence"/>
</dbReference>
<accession>A0A7W7PKL7</accession>
<feature type="compositionally biased region" description="Acidic residues" evidence="1">
    <location>
        <begin position="74"/>
        <end position="102"/>
    </location>
</feature>
<feature type="region of interest" description="Disordered" evidence="1">
    <location>
        <begin position="344"/>
        <end position="377"/>
    </location>
</feature>
<reference evidence="3 4" key="1">
    <citation type="submission" date="2020-08" db="EMBL/GenBank/DDBJ databases">
        <title>Genomic Encyclopedia of Type Strains, Phase III (KMG-III): the genomes of soil and plant-associated and newly described type strains.</title>
        <authorList>
            <person name="Whitman W."/>
        </authorList>
    </citation>
    <scope>NUCLEOTIDE SEQUENCE [LARGE SCALE GENOMIC DNA]</scope>
    <source>
        <strain evidence="3 4">CECT 3266</strain>
    </source>
</reference>
<sequence length="627" mass="65231">MMTRRPEPPTHATGAHRAPRGARRAAQPPVVENPAADTPVTQSASPYGTAPRSASSDARTTELPAPDATRETEVISETEGGDEGQDDQDGEDQVGEGQDLDETVPRLPLARYEPHLDGVFTYCLSVLCDHDTAVAALGEVLAHAERRADRAPAAGEVLRPWLYALARWECLRRLAEPAAARTAAAAGPAETADPRHRAELALLAWPEAAGTTAEQREALELAVRHQLAPHEVAAVLRMECDAARALLSSAACEVERTRTALAVVESGRCPLVARFTEDREVLLGAVLRRELVRHVDECAVCRRTAERATAGEPWPGTAASSAPLPVLRAPRAAAHAATLRALGRRPQRRRAAARVTPRFDRSGFPVAPKDRTARRSRLRSRAVTATVVATVVAAPVLALWAAYRGAPLGEGHGSATVSAPETDSLGGHPHEGSYDDPYDSGAYDPYTGSYEAGGAARAPMGAPATVGHRFADVSVAVVGPDGRPVPLPAGPGATPPPAPRQGPPGPVLGPGRLTVEAQPSGTATVITLRASGGEPVSWSMSADAPWLRLSQPGGVLRPGQSVTVTVSVDHSLEPSGRWRARVAVAPGGSAVTIEGCGSAPAPTGPTPGAPTPPATPPAPTPMPTRTG</sequence>
<gene>
    <name evidence="3" type="ORF">FHS39_003430</name>
</gene>
<organism evidence="3 4">
    <name type="scientific">Streptomyces olivoverticillatus</name>
    <dbReference type="NCBI Taxonomy" id="66427"/>
    <lineage>
        <taxon>Bacteria</taxon>
        <taxon>Bacillati</taxon>
        <taxon>Actinomycetota</taxon>
        <taxon>Actinomycetes</taxon>
        <taxon>Kitasatosporales</taxon>
        <taxon>Streptomycetaceae</taxon>
        <taxon>Streptomyces</taxon>
    </lineage>
</organism>
<feature type="region of interest" description="Disordered" evidence="1">
    <location>
        <begin position="593"/>
        <end position="627"/>
    </location>
</feature>
<feature type="compositionally biased region" description="Pro residues" evidence="1">
    <location>
        <begin position="483"/>
        <end position="507"/>
    </location>
</feature>
<feature type="region of interest" description="Disordered" evidence="1">
    <location>
        <begin position="482"/>
        <end position="509"/>
    </location>
</feature>
<proteinExistence type="predicted"/>
<feature type="compositionally biased region" description="Pro residues" evidence="1">
    <location>
        <begin position="602"/>
        <end position="627"/>
    </location>
</feature>
<dbReference type="GO" id="GO:0000428">
    <property type="term" value="C:DNA-directed RNA polymerase complex"/>
    <property type="evidence" value="ECO:0007669"/>
    <property type="project" value="UniProtKB-KW"/>
</dbReference>
<evidence type="ECO:0000313" key="3">
    <source>
        <dbReference type="EMBL" id="MBB4894396.1"/>
    </source>
</evidence>
<comment type="caution">
    <text evidence="3">The sequence shown here is derived from an EMBL/GenBank/DDBJ whole genome shotgun (WGS) entry which is preliminary data.</text>
</comment>
<evidence type="ECO:0000313" key="4">
    <source>
        <dbReference type="Proteomes" id="UP000556084"/>
    </source>
</evidence>